<sequence length="55" mass="5936">MEGCDKPVLAQVSGVSLFAIEACMEIIECRALPVPRRHDATSDDGEKIPECSLCT</sequence>
<evidence type="ECO:0000313" key="2">
    <source>
        <dbReference type="Proteomes" id="UP000620046"/>
    </source>
</evidence>
<protein>
    <submittedName>
        <fullName evidence="1">Uncharacterized protein</fullName>
    </submittedName>
</protein>
<accession>A0ABQ1G7N0</accession>
<dbReference type="Proteomes" id="UP000620046">
    <property type="component" value="Unassembled WGS sequence"/>
</dbReference>
<reference evidence="2" key="1">
    <citation type="journal article" date="2019" name="Int. J. Syst. Evol. Microbiol.">
        <title>The Global Catalogue of Microorganisms (GCM) 10K type strain sequencing project: providing services to taxonomists for standard genome sequencing and annotation.</title>
        <authorList>
            <consortium name="The Broad Institute Genomics Platform"/>
            <consortium name="The Broad Institute Genome Sequencing Center for Infectious Disease"/>
            <person name="Wu L."/>
            <person name="Ma J."/>
        </authorList>
    </citation>
    <scope>NUCLEOTIDE SEQUENCE [LARGE SCALE GENOMIC DNA]</scope>
    <source>
        <strain evidence="2">CGMCC 1.15439</strain>
    </source>
</reference>
<keyword evidence="2" id="KW-1185">Reference proteome</keyword>
<dbReference type="EMBL" id="BMJA01000002">
    <property type="protein sequence ID" value="GGA38373.1"/>
    <property type="molecule type" value="Genomic_DNA"/>
</dbReference>
<gene>
    <name evidence="1" type="ORF">GCM10010981_29450</name>
</gene>
<comment type="caution">
    <text evidence="1">The sequence shown here is derived from an EMBL/GenBank/DDBJ whole genome shotgun (WGS) entry which is preliminary data.</text>
</comment>
<name>A0ABQ1G7N0_9GAMM</name>
<proteinExistence type="predicted"/>
<organism evidence="1 2">
    <name type="scientific">Dyella nitratireducens</name>
    <dbReference type="NCBI Taxonomy" id="1849580"/>
    <lineage>
        <taxon>Bacteria</taxon>
        <taxon>Pseudomonadati</taxon>
        <taxon>Pseudomonadota</taxon>
        <taxon>Gammaproteobacteria</taxon>
        <taxon>Lysobacterales</taxon>
        <taxon>Rhodanobacteraceae</taxon>
        <taxon>Dyella</taxon>
    </lineage>
</organism>
<evidence type="ECO:0000313" key="1">
    <source>
        <dbReference type="EMBL" id="GGA38373.1"/>
    </source>
</evidence>